<evidence type="ECO:0000256" key="2">
    <source>
        <dbReference type="SAM" id="Phobius"/>
    </source>
</evidence>
<dbReference type="OrthoDB" id="5571276at2759"/>
<proteinExistence type="predicted"/>
<dbReference type="EMBL" id="ML001254">
    <property type="protein sequence ID" value="RKO83423.1"/>
    <property type="molecule type" value="Genomic_DNA"/>
</dbReference>
<dbReference type="AlphaFoldDB" id="A0A4P9VXI4"/>
<feature type="non-terminal residue" evidence="3">
    <location>
        <position position="145"/>
    </location>
</feature>
<reference evidence="4" key="1">
    <citation type="journal article" date="2018" name="Nat. Microbiol.">
        <title>Leveraging single-cell genomics to expand the fungal tree of life.</title>
        <authorList>
            <person name="Ahrendt S.R."/>
            <person name="Quandt C.A."/>
            <person name="Ciobanu D."/>
            <person name="Clum A."/>
            <person name="Salamov A."/>
            <person name="Andreopoulos B."/>
            <person name="Cheng J.F."/>
            <person name="Woyke T."/>
            <person name="Pelin A."/>
            <person name="Henrissat B."/>
            <person name="Reynolds N.K."/>
            <person name="Benny G.L."/>
            <person name="Smith M.E."/>
            <person name="James T.Y."/>
            <person name="Grigoriev I.V."/>
        </authorList>
    </citation>
    <scope>NUCLEOTIDE SEQUENCE [LARGE SCALE GENOMIC DNA]</scope>
</reference>
<dbReference type="Proteomes" id="UP000269721">
    <property type="component" value="Unassembled WGS sequence"/>
</dbReference>
<keyword evidence="2" id="KW-1133">Transmembrane helix</keyword>
<keyword evidence="2" id="KW-0472">Membrane</keyword>
<evidence type="ECO:0000313" key="4">
    <source>
        <dbReference type="Proteomes" id="UP000269721"/>
    </source>
</evidence>
<keyword evidence="2" id="KW-0812">Transmembrane</keyword>
<accession>A0A4P9VXI4</accession>
<name>A0A4P9VXI4_9FUNG</name>
<organism evidence="3 4">
    <name type="scientific">Blyttiomyces helicus</name>
    <dbReference type="NCBI Taxonomy" id="388810"/>
    <lineage>
        <taxon>Eukaryota</taxon>
        <taxon>Fungi</taxon>
        <taxon>Fungi incertae sedis</taxon>
        <taxon>Chytridiomycota</taxon>
        <taxon>Chytridiomycota incertae sedis</taxon>
        <taxon>Chytridiomycetes</taxon>
        <taxon>Chytridiomycetes incertae sedis</taxon>
        <taxon>Blyttiomyces</taxon>
    </lineage>
</organism>
<gene>
    <name evidence="3" type="ORF">BDK51DRAFT_14201</name>
</gene>
<feature type="transmembrane region" description="Helical" evidence="2">
    <location>
        <begin position="57"/>
        <end position="77"/>
    </location>
</feature>
<keyword evidence="1" id="KW-0175">Coiled coil</keyword>
<evidence type="ECO:0000256" key="1">
    <source>
        <dbReference type="SAM" id="Coils"/>
    </source>
</evidence>
<protein>
    <submittedName>
        <fullName evidence="3">Uncharacterized protein</fullName>
    </submittedName>
</protein>
<evidence type="ECO:0000313" key="3">
    <source>
        <dbReference type="EMBL" id="RKO83423.1"/>
    </source>
</evidence>
<feature type="non-terminal residue" evidence="3">
    <location>
        <position position="1"/>
    </location>
</feature>
<keyword evidence="4" id="KW-1185">Reference proteome</keyword>
<sequence length="145" mass="16330">SVEVDPFVLRNEVASVDLSSRCEEAQKRAERLVRGQVGVQLAVYPLGLLMTHLGTPWAVSIPSTVFVSGLCLAWMHLRWASIQDRFTSQLSESHKVLKDALLTTYDREFTRTVGAPLADLVKRLEALLAQREEEARVLRKEIDEV</sequence>
<feature type="coiled-coil region" evidence="1">
    <location>
        <begin position="117"/>
        <end position="144"/>
    </location>
</feature>